<dbReference type="Gene3D" id="3.40.50.150">
    <property type="entry name" value="Vaccinia Virus protein VP39"/>
    <property type="match status" value="1"/>
</dbReference>
<evidence type="ECO:0000256" key="3">
    <source>
        <dbReference type="ARBA" id="ARBA00022691"/>
    </source>
</evidence>
<dbReference type="CDD" id="cd02440">
    <property type="entry name" value="AdoMet_MTases"/>
    <property type="match status" value="1"/>
</dbReference>
<dbReference type="InterPro" id="IPR029063">
    <property type="entry name" value="SAM-dependent_MTases_sf"/>
</dbReference>
<proteinExistence type="predicted"/>
<dbReference type="EMBL" id="CP141885">
    <property type="protein sequence ID" value="WRT67184.1"/>
    <property type="molecule type" value="Genomic_DNA"/>
</dbReference>
<organism evidence="6 7">
    <name type="scientific">Kwoniella shivajii</name>
    <dbReference type="NCBI Taxonomy" id="564305"/>
    <lineage>
        <taxon>Eukaryota</taxon>
        <taxon>Fungi</taxon>
        <taxon>Dikarya</taxon>
        <taxon>Basidiomycota</taxon>
        <taxon>Agaricomycotina</taxon>
        <taxon>Tremellomycetes</taxon>
        <taxon>Tremellales</taxon>
        <taxon>Cryptococcaceae</taxon>
        <taxon>Kwoniella</taxon>
    </lineage>
</organism>
<dbReference type="Pfam" id="PF13649">
    <property type="entry name" value="Methyltransf_25"/>
    <property type="match status" value="1"/>
</dbReference>
<feature type="compositionally biased region" description="Polar residues" evidence="4">
    <location>
        <begin position="30"/>
        <end position="43"/>
    </location>
</feature>
<feature type="compositionally biased region" description="Polar residues" evidence="4">
    <location>
        <begin position="192"/>
        <end position="203"/>
    </location>
</feature>
<dbReference type="Proteomes" id="UP001329825">
    <property type="component" value="Chromosome 5"/>
</dbReference>
<keyword evidence="2" id="KW-0808">Transferase</keyword>
<feature type="compositionally biased region" description="Basic and acidic residues" evidence="4">
    <location>
        <begin position="228"/>
        <end position="243"/>
    </location>
</feature>
<keyword evidence="3" id="KW-0949">S-adenosyl-L-methionine</keyword>
<accession>A0ABZ1D0W4</accession>
<evidence type="ECO:0000256" key="1">
    <source>
        <dbReference type="ARBA" id="ARBA00022603"/>
    </source>
</evidence>
<evidence type="ECO:0000313" key="6">
    <source>
        <dbReference type="EMBL" id="WRT67184.1"/>
    </source>
</evidence>
<dbReference type="GeneID" id="87956281"/>
<keyword evidence="1" id="KW-0489">Methyltransferase</keyword>
<dbReference type="SUPFAM" id="SSF53335">
    <property type="entry name" value="S-adenosyl-L-methionine-dependent methyltransferases"/>
    <property type="match status" value="1"/>
</dbReference>
<name>A0ABZ1D0W4_9TREE</name>
<reference evidence="6 7" key="1">
    <citation type="submission" date="2024-01" db="EMBL/GenBank/DDBJ databases">
        <title>Comparative genomics of Cryptococcus and Kwoniella reveals pathogenesis evolution and contrasting modes of karyotype evolution via chromosome fusion or intercentromeric recombination.</title>
        <authorList>
            <person name="Coelho M.A."/>
            <person name="David-Palma M."/>
            <person name="Shea T."/>
            <person name="Bowers K."/>
            <person name="McGinley-Smith S."/>
            <person name="Mohammad A.W."/>
            <person name="Gnirke A."/>
            <person name="Yurkov A.M."/>
            <person name="Nowrousian M."/>
            <person name="Sun S."/>
            <person name="Cuomo C.A."/>
            <person name="Heitman J."/>
        </authorList>
    </citation>
    <scope>NUCLEOTIDE SEQUENCE [LARGE SCALE GENOMIC DNA]</scope>
    <source>
        <strain evidence="6">CBS 11374</strain>
    </source>
</reference>
<dbReference type="RefSeq" id="XP_062791924.1">
    <property type="nucleotide sequence ID" value="XM_062935873.1"/>
</dbReference>
<evidence type="ECO:0000259" key="5">
    <source>
        <dbReference type="Pfam" id="PF13649"/>
    </source>
</evidence>
<dbReference type="InterPro" id="IPR041698">
    <property type="entry name" value="Methyltransf_25"/>
</dbReference>
<evidence type="ECO:0000313" key="7">
    <source>
        <dbReference type="Proteomes" id="UP001329825"/>
    </source>
</evidence>
<feature type="region of interest" description="Disordered" evidence="4">
    <location>
        <begin position="23"/>
        <end position="43"/>
    </location>
</feature>
<feature type="compositionally biased region" description="Polar residues" evidence="4">
    <location>
        <begin position="417"/>
        <end position="428"/>
    </location>
</feature>
<feature type="region of interest" description="Disordered" evidence="4">
    <location>
        <begin position="130"/>
        <end position="253"/>
    </location>
</feature>
<feature type="domain" description="Methyltransferase" evidence="5">
    <location>
        <begin position="499"/>
        <end position="616"/>
    </location>
</feature>
<feature type="compositionally biased region" description="Polar residues" evidence="4">
    <location>
        <begin position="131"/>
        <end position="145"/>
    </location>
</feature>
<keyword evidence="7" id="KW-1185">Reference proteome</keyword>
<dbReference type="InterPro" id="IPR023576">
    <property type="entry name" value="UbiE/COQ5_MeTrFase_CS"/>
</dbReference>
<evidence type="ECO:0000256" key="2">
    <source>
        <dbReference type="ARBA" id="ARBA00022679"/>
    </source>
</evidence>
<sequence length="770" mass="84843">MDLTLHSIASRLFLAYQAQPRQRTIPPKSDITTEAMDQSSSPNAILPVLKSNGQKGNTRMIPVSSPTFPPSPLILEIPETDSPPRHTLTCGLSSTLHGKTDKEKLRDRPITPMDFFGISTDGHSAERDRNINTTITQKTARTSLDQRPVLDSSVKGIPQGWEDDPSISTSQALDTKQHHQSSDGTRTAIMPRSSSGVSSSNLTPMHKLGPLKETRSKLQSFSGTLRSGLKDRGNEKDKEENQKKPGGLKLQKENVRYNPRSSSIINHPLDLSLTPNNLPTSPRLTIDHQITQSKYSDAPTNTENSRSTVMSIPLIPPSASTESTETSTAEFAHLFTPTSQFGHDYPASVTSSHSAQSGMKTFKQLSIEEVLPFAAGHPFAAWSAPVAEEEQVTGETKNLDLGRRASISLSRLDMLSPNDTSETPSTVSLEGWRETPRPRSGLPGKRIWVDAKGDGVGGIYSVGWEREVMDLEARLHETMYDIAGERHSFTEFDEPPKAILDLGTGAGFWPISMALQYPTTTFVGLDLAPCQIDLSLLADAERRARSTRGGEMAEKMGIWESVDKRITWQKGDFLHELPFDTGVFDLVHIRFVNLGIPETKWYDIFEEATRVLKRGGKIEIVEMSYTLPSMSPASLRNSFASTLLANMIQPLPSLAIQFNLPSVESLKPEGFKPIFEQKWVKDVPGALEDAVLTWVKSAMEYRGTGLARKNKETEGIIARIKEQLGANGGGKWNFAGTDMGIDSKRTILSGEDGIEEKREVIVSVWVVTKK</sequence>
<dbReference type="PANTHER" id="PTHR43591:SF24">
    <property type="entry name" value="2-METHOXY-6-POLYPRENYL-1,4-BENZOQUINOL METHYLASE, MITOCHONDRIAL"/>
    <property type="match status" value="1"/>
</dbReference>
<dbReference type="PROSITE" id="PS01184">
    <property type="entry name" value="UBIE_2"/>
    <property type="match status" value="1"/>
</dbReference>
<evidence type="ECO:0000256" key="4">
    <source>
        <dbReference type="SAM" id="MobiDB-lite"/>
    </source>
</evidence>
<feature type="region of interest" description="Disordered" evidence="4">
    <location>
        <begin position="414"/>
        <end position="438"/>
    </location>
</feature>
<protein>
    <recommendedName>
        <fullName evidence="5">Methyltransferase domain-containing protein</fullName>
    </recommendedName>
</protein>
<dbReference type="PANTHER" id="PTHR43591">
    <property type="entry name" value="METHYLTRANSFERASE"/>
    <property type="match status" value="1"/>
</dbReference>
<gene>
    <name evidence="6" type="ORF">IL334_004150</name>
</gene>